<evidence type="ECO:0000256" key="1">
    <source>
        <dbReference type="ARBA" id="ARBA00023015"/>
    </source>
</evidence>
<dbReference type="GO" id="GO:0043565">
    <property type="term" value="F:sequence-specific DNA binding"/>
    <property type="evidence" value="ECO:0007669"/>
    <property type="project" value="InterPro"/>
</dbReference>
<dbReference type="InterPro" id="IPR018060">
    <property type="entry name" value="HTH_AraC"/>
</dbReference>
<evidence type="ECO:0000256" key="3">
    <source>
        <dbReference type="ARBA" id="ARBA00023163"/>
    </source>
</evidence>
<dbReference type="InterPro" id="IPR002818">
    <property type="entry name" value="DJ-1/PfpI"/>
</dbReference>
<dbReference type="PANTHER" id="PTHR43130">
    <property type="entry name" value="ARAC-FAMILY TRANSCRIPTIONAL REGULATOR"/>
    <property type="match status" value="1"/>
</dbReference>
<sequence>MKNVYILIYEDVVLSSAAAPLDIFMRTNDILTQMGRAAAFEISLVAQQASEIQLGSPASFACQRSLEEVPPRSDGHNQNLILVPAFGGEWDLLRRKSSAAIAWLKRHYEAGTEVASLCKGSYFLAETGLLEGKACTSHWAVIDDMRQRFPKVDLQPDSVLTDQNGIYTGGGAFSSLNLILYLVEKFCGHDVGVQVAKNFSIHRDHMSQAHFSVFSGLNRHGDKAILNAQHFIEEHYGEDISIEQVASHVNMSKRNFIRRFKQAVQVTPIEYIQRVKIEAAKKALESGKKNIQALTYEVGYNDSKTFRSTFKRLTGVTPQDYRNKYGRL</sequence>
<dbReference type="SMART" id="SM00342">
    <property type="entry name" value="HTH_ARAC"/>
    <property type="match status" value="1"/>
</dbReference>
<dbReference type="InterPro" id="IPR052158">
    <property type="entry name" value="INH-QAR"/>
</dbReference>
<dbReference type="InterPro" id="IPR018062">
    <property type="entry name" value="HTH_AraC-typ_CS"/>
</dbReference>
<evidence type="ECO:0000313" key="6">
    <source>
        <dbReference type="Proteomes" id="UP000535937"/>
    </source>
</evidence>
<dbReference type="RefSeq" id="WP_183458345.1">
    <property type="nucleotide sequence ID" value="NZ_JACHWZ010000006.1"/>
</dbReference>
<dbReference type="PROSITE" id="PS00041">
    <property type="entry name" value="HTH_ARAC_FAMILY_1"/>
    <property type="match status" value="1"/>
</dbReference>
<dbReference type="EMBL" id="JACHWZ010000006">
    <property type="protein sequence ID" value="MBB3060702.1"/>
    <property type="molecule type" value="Genomic_DNA"/>
</dbReference>
<dbReference type="AlphaFoldDB" id="A0A7W4Z8L1"/>
<proteinExistence type="predicted"/>
<evidence type="ECO:0000313" key="5">
    <source>
        <dbReference type="EMBL" id="MBB3060702.1"/>
    </source>
</evidence>
<dbReference type="PANTHER" id="PTHR43130:SF3">
    <property type="entry name" value="HTH-TYPE TRANSCRIPTIONAL REGULATOR RV1931C"/>
    <property type="match status" value="1"/>
</dbReference>
<dbReference type="InterPro" id="IPR009057">
    <property type="entry name" value="Homeodomain-like_sf"/>
</dbReference>
<keyword evidence="2" id="KW-0238">DNA-binding</keyword>
<evidence type="ECO:0000259" key="4">
    <source>
        <dbReference type="PROSITE" id="PS01124"/>
    </source>
</evidence>
<dbReference type="CDD" id="cd03138">
    <property type="entry name" value="GATase1_AraC_2"/>
    <property type="match status" value="1"/>
</dbReference>
<dbReference type="Gene3D" id="1.10.10.60">
    <property type="entry name" value="Homeodomain-like"/>
    <property type="match status" value="2"/>
</dbReference>
<reference evidence="5 6" key="1">
    <citation type="submission" date="2020-08" db="EMBL/GenBank/DDBJ databases">
        <title>Genomic Encyclopedia of Type Strains, Phase III (KMG-III): the genomes of soil and plant-associated and newly described type strains.</title>
        <authorList>
            <person name="Whitman W."/>
        </authorList>
    </citation>
    <scope>NUCLEOTIDE SEQUENCE [LARGE SCALE GENOMIC DNA]</scope>
    <source>
        <strain evidence="5 6">CECT 8799</strain>
    </source>
</reference>
<dbReference type="Pfam" id="PF12833">
    <property type="entry name" value="HTH_18"/>
    <property type="match status" value="1"/>
</dbReference>
<feature type="domain" description="HTH araC/xylS-type" evidence="4">
    <location>
        <begin position="226"/>
        <end position="324"/>
    </location>
</feature>
<comment type="caution">
    <text evidence="5">The sequence shown here is derived from an EMBL/GenBank/DDBJ whole genome shotgun (WGS) entry which is preliminary data.</text>
</comment>
<dbReference type="SUPFAM" id="SSF46689">
    <property type="entry name" value="Homeodomain-like"/>
    <property type="match status" value="2"/>
</dbReference>
<dbReference type="Gene3D" id="3.40.50.880">
    <property type="match status" value="1"/>
</dbReference>
<name>A0A7W4Z8L1_9GAMM</name>
<protein>
    <submittedName>
        <fullName evidence="5">Transcriptional regulator GlxA family with amidase domain</fullName>
    </submittedName>
</protein>
<dbReference type="GO" id="GO:0003700">
    <property type="term" value="F:DNA-binding transcription factor activity"/>
    <property type="evidence" value="ECO:0007669"/>
    <property type="project" value="InterPro"/>
</dbReference>
<dbReference type="InterPro" id="IPR029062">
    <property type="entry name" value="Class_I_gatase-like"/>
</dbReference>
<keyword evidence="3" id="KW-0804">Transcription</keyword>
<dbReference type="SUPFAM" id="SSF52317">
    <property type="entry name" value="Class I glutamine amidotransferase-like"/>
    <property type="match status" value="1"/>
</dbReference>
<dbReference type="PROSITE" id="PS01124">
    <property type="entry name" value="HTH_ARAC_FAMILY_2"/>
    <property type="match status" value="1"/>
</dbReference>
<dbReference type="Proteomes" id="UP000535937">
    <property type="component" value="Unassembled WGS sequence"/>
</dbReference>
<keyword evidence="6" id="KW-1185">Reference proteome</keyword>
<evidence type="ECO:0000256" key="2">
    <source>
        <dbReference type="ARBA" id="ARBA00023125"/>
    </source>
</evidence>
<dbReference type="Pfam" id="PF01965">
    <property type="entry name" value="DJ-1_PfpI"/>
    <property type="match status" value="1"/>
</dbReference>
<accession>A0A7W4Z8L1</accession>
<organism evidence="5 6">
    <name type="scientific">Microbulbifer rhizosphaerae</name>
    <dbReference type="NCBI Taxonomy" id="1562603"/>
    <lineage>
        <taxon>Bacteria</taxon>
        <taxon>Pseudomonadati</taxon>
        <taxon>Pseudomonadota</taxon>
        <taxon>Gammaproteobacteria</taxon>
        <taxon>Cellvibrionales</taxon>
        <taxon>Microbulbiferaceae</taxon>
        <taxon>Microbulbifer</taxon>
    </lineage>
</organism>
<keyword evidence="1" id="KW-0805">Transcription regulation</keyword>
<gene>
    <name evidence="5" type="ORF">FHS09_001522</name>
</gene>